<evidence type="ECO:0000256" key="3">
    <source>
        <dbReference type="ARBA" id="ARBA00012438"/>
    </source>
</evidence>
<evidence type="ECO:0000259" key="13">
    <source>
        <dbReference type="PROSITE" id="PS50109"/>
    </source>
</evidence>
<keyword evidence="9 12" id="KW-1133">Transmembrane helix</keyword>
<dbReference type="InterPro" id="IPR050640">
    <property type="entry name" value="Bact_2-comp_sensor_kinase"/>
</dbReference>
<reference evidence="16 17" key="2">
    <citation type="submission" date="2019-03" db="EMBL/GenBank/DDBJ databases">
        <title>Genomic Encyclopedia of Type Strains, Phase IV (KMG-IV): sequencing the most valuable type-strain genomes for metagenomic binning, comparative biology and taxonomic classification.</title>
        <authorList>
            <person name="Goeker M."/>
        </authorList>
    </citation>
    <scope>NUCLEOTIDE SEQUENCE [LARGE SCALE GENOMIC DNA]</scope>
    <source>
        <strain evidence="16 17">DSM 103426</strain>
    </source>
</reference>
<dbReference type="PRINTS" id="PR00344">
    <property type="entry name" value="BCTRLSENSOR"/>
</dbReference>
<dbReference type="EMBL" id="BHEO01000008">
    <property type="protein sequence ID" value="GBU05020.1"/>
    <property type="molecule type" value="Genomic_DNA"/>
</dbReference>
<dbReference type="SUPFAM" id="SSF158472">
    <property type="entry name" value="HAMP domain-like"/>
    <property type="match status" value="1"/>
</dbReference>
<evidence type="ECO:0000256" key="2">
    <source>
        <dbReference type="ARBA" id="ARBA00004651"/>
    </source>
</evidence>
<evidence type="ECO:0000313" key="15">
    <source>
        <dbReference type="EMBL" id="GBU05020.1"/>
    </source>
</evidence>
<comment type="catalytic activity">
    <reaction evidence="1">
        <text>ATP + protein L-histidine = ADP + protein N-phospho-L-histidine.</text>
        <dbReference type="EC" id="2.7.13.3"/>
    </reaction>
</comment>
<dbReference type="SUPFAM" id="SSF55874">
    <property type="entry name" value="ATPase domain of HSP90 chaperone/DNA topoisomerase II/histidine kinase"/>
    <property type="match status" value="1"/>
</dbReference>
<dbReference type="InterPro" id="IPR004358">
    <property type="entry name" value="Sig_transdc_His_kin-like_C"/>
</dbReference>
<keyword evidence="18" id="KW-1185">Reference proteome</keyword>
<evidence type="ECO:0000313" key="16">
    <source>
        <dbReference type="EMBL" id="TCS62437.1"/>
    </source>
</evidence>
<name>A0A4R3JA74_9FIRM</name>
<feature type="transmembrane region" description="Helical" evidence="12">
    <location>
        <begin position="296"/>
        <end position="317"/>
    </location>
</feature>
<feature type="domain" description="HAMP" evidence="14">
    <location>
        <begin position="319"/>
        <end position="371"/>
    </location>
</feature>
<keyword evidence="6" id="KW-0808">Transferase</keyword>
<keyword evidence="5" id="KW-0597">Phosphoprotein</keyword>
<keyword evidence="7 12" id="KW-0812">Transmembrane</keyword>
<dbReference type="AlphaFoldDB" id="A0A4R3JA74"/>
<dbReference type="InterPro" id="IPR003594">
    <property type="entry name" value="HATPase_dom"/>
</dbReference>
<protein>
    <recommendedName>
        <fullName evidence="3">histidine kinase</fullName>
        <ecNumber evidence="3">2.7.13.3</ecNumber>
    </recommendedName>
</protein>
<dbReference type="RefSeq" id="WP_008976594.1">
    <property type="nucleotide sequence ID" value="NZ_BHEO01000008.1"/>
</dbReference>
<gene>
    <name evidence="16" type="ORF">EDD74_1328</name>
    <name evidence="15" type="ORF">FAEUMB_15610</name>
</gene>
<dbReference type="InterPro" id="IPR036890">
    <property type="entry name" value="HATPase_C_sf"/>
</dbReference>
<reference evidence="15 18" key="1">
    <citation type="journal article" date="2018" name="Int. J. Syst. Evol. Microbiol.">
        <title>Draft Genome Sequence of Faecalimonas umbilicata JCM 30896T, an Acetate-Producing Bacterium Isolated from Human Feces.</title>
        <authorList>
            <person name="Sakamoto M."/>
            <person name="Ikeyama N."/>
            <person name="Yuki M."/>
            <person name="Ohkuma M."/>
        </authorList>
    </citation>
    <scope>NUCLEOTIDE SEQUENCE [LARGE SCALE GENOMIC DNA]</scope>
    <source>
        <strain evidence="15 18">EGH7</strain>
    </source>
</reference>
<dbReference type="InterPro" id="IPR010559">
    <property type="entry name" value="Sig_transdc_His_kin_internal"/>
</dbReference>
<feature type="domain" description="Histidine kinase" evidence="13">
    <location>
        <begin position="478"/>
        <end position="586"/>
    </location>
</feature>
<dbReference type="Pfam" id="PF02518">
    <property type="entry name" value="HATPase_c"/>
    <property type="match status" value="1"/>
</dbReference>
<accession>A0A4R3JA74</accession>
<dbReference type="Pfam" id="PF00672">
    <property type="entry name" value="HAMP"/>
    <property type="match status" value="1"/>
</dbReference>
<evidence type="ECO:0000256" key="1">
    <source>
        <dbReference type="ARBA" id="ARBA00000085"/>
    </source>
</evidence>
<dbReference type="Proteomes" id="UP000702954">
    <property type="component" value="Unassembled WGS sequence"/>
</dbReference>
<dbReference type="EMBL" id="SLZV01000032">
    <property type="protein sequence ID" value="TCS62437.1"/>
    <property type="molecule type" value="Genomic_DNA"/>
</dbReference>
<keyword evidence="10" id="KW-0902">Two-component regulatory system</keyword>
<evidence type="ECO:0000256" key="4">
    <source>
        <dbReference type="ARBA" id="ARBA00022475"/>
    </source>
</evidence>
<evidence type="ECO:0000256" key="11">
    <source>
        <dbReference type="ARBA" id="ARBA00023136"/>
    </source>
</evidence>
<evidence type="ECO:0000259" key="14">
    <source>
        <dbReference type="PROSITE" id="PS50885"/>
    </source>
</evidence>
<comment type="caution">
    <text evidence="16">The sequence shown here is derived from an EMBL/GenBank/DDBJ whole genome shotgun (WGS) entry which is preliminary data.</text>
</comment>
<evidence type="ECO:0000256" key="5">
    <source>
        <dbReference type="ARBA" id="ARBA00022553"/>
    </source>
</evidence>
<dbReference type="PANTHER" id="PTHR34220">
    <property type="entry name" value="SENSOR HISTIDINE KINASE YPDA"/>
    <property type="match status" value="1"/>
</dbReference>
<organism evidence="16 17">
    <name type="scientific">Faecalimonas umbilicata</name>
    <dbReference type="NCBI Taxonomy" id="1912855"/>
    <lineage>
        <taxon>Bacteria</taxon>
        <taxon>Bacillati</taxon>
        <taxon>Bacillota</taxon>
        <taxon>Clostridia</taxon>
        <taxon>Lachnospirales</taxon>
        <taxon>Lachnospiraceae</taxon>
        <taxon>Faecalimonas</taxon>
    </lineage>
</organism>
<evidence type="ECO:0000256" key="10">
    <source>
        <dbReference type="ARBA" id="ARBA00023012"/>
    </source>
</evidence>
<evidence type="ECO:0000313" key="18">
    <source>
        <dbReference type="Proteomes" id="UP000702954"/>
    </source>
</evidence>
<dbReference type="CDD" id="cd12912">
    <property type="entry name" value="PDC2_MCP_like"/>
    <property type="match status" value="1"/>
</dbReference>
<evidence type="ECO:0000256" key="8">
    <source>
        <dbReference type="ARBA" id="ARBA00022777"/>
    </source>
</evidence>
<keyword evidence="4" id="KW-1003">Cell membrane</keyword>
<dbReference type="Pfam" id="PF06580">
    <property type="entry name" value="His_kinase"/>
    <property type="match status" value="1"/>
</dbReference>
<keyword evidence="11 12" id="KW-0472">Membrane</keyword>
<evidence type="ECO:0000256" key="9">
    <source>
        <dbReference type="ARBA" id="ARBA00022989"/>
    </source>
</evidence>
<dbReference type="Proteomes" id="UP000294613">
    <property type="component" value="Unassembled WGS sequence"/>
</dbReference>
<dbReference type="InterPro" id="IPR005467">
    <property type="entry name" value="His_kinase_dom"/>
</dbReference>
<feature type="transmembrane region" description="Helical" evidence="12">
    <location>
        <begin position="20"/>
        <end position="42"/>
    </location>
</feature>
<dbReference type="EC" id="2.7.13.3" evidence="3"/>
<dbReference type="SMART" id="SM00387">
    <property type="entry name" value="HATPase_c"/>
    <property type="match status" value="1"/>
</dbReference>
<dbReference type="PROSITE" id="PS50109">
    <property type="entry name" value="HIS_KIN"/>
    <property type="match status" value="1"/>
</dbReference>
<dbReference type="GO" id="GO:0005886">
    <property type="term" value="C:plasma membrane"/>
    <property type="evidence" value="ECO:0007669"/>
    <property type="project" value="UniProtKB-SubCell"/>
</dbReference>
<dbReference type="Gene3D" id="3.30.565.10">
    <property type="entry name" value="Histidine kinase-like ATPase, C-terminal domain"/>
    <property type="match status" value="1"/>
</dbReference>
<dbReference type="InterPro" id="IPR033479">
    <property type="entry name" value="dCache_1"/>
</dbReference>
<dbReference type="Pfam" id="PF02743">
    <property type="entry name" value="dCache_1"/>
    <property type="match status" value="1"/>
</dbReference>
<dbReference type="InterPro" id="IPR003660">
    <property type="entry name" value="HAMP_dom"/>
</dbReference>
<evidence type="ECO:0000256" key="7">
    <source>
        <dbReference type="ARBA" id="ARBA00022692"/>
    </source>
</evidence>
<sequence>MNRKFYQKWNAFYSKVSLRYVIWGAFTLTALLGAVLMGTSFYNRFSLQLQGIVEKQNRALIEQVNNTLTSELRNIMRISDSLYFSVLKSEENVPVEEGFALLYDTNKSSIQNIALFSKEGDLLVSAPAAKLKPGVDVTKEAWFQNAVTQTENQHFSRPHVQNLFVNSKGNYAHVLTLSRMVQVPDAYEVQDGVLLIDLKYEQLESIFKNVSLGEEGYIYLVDGAGNLIYHPQQQLILDGIEQENHEKASAYKDGVHDEVFEGQHRKVTIKSVGYTGWKIVGVVSDKAAQLSTVKNIIFLIALVMSFMLILSIINSYISKKVTIPIEHLEGAVKRIAEGDLETTIEERGAYEISHLGRSIRKMKVRIKKLMEDIVREQEIQRKNELDTLQSQINPHFLYNTLDIVVWMVENEKPQDAVRALTALARFFRIGLSKGKTIITVRDEIEHVKNYLTIQKMRYKNKFEYYFEVEEEVLELSTLKLILQPIVENAVAYGMEFQDGDGEVFIKAYLKEEKLIFQVVDNGPGIMPERLEEIRAGKVVSSKKGSGIGMRNVGERIQLAYGKEYGIQIESEPDEGTCITLTQPKIAYGQEGELL</sequence>
<evidence type="ECO:0000256" key="6">
    <source>
        <dbReference type="ARBA" id="ARBA00022679"/>
    </source>
</evidence>
<dbReference type="Gene3D" id="3.30.450.20">
    <property type="entry name" value="PAS domain"/>
    <property type="match status" value="1"/>
</dbReference>
<proteinExistence type="predicted"/>
<evidence type="ECO:0000313" key="17">
    <source>
        <dbReference type="Proteomes" id="UP000294613"/>
    </source>
</evidence>
<keyword evidence="8 16" id="KW-0418">Kinase</keyword>
<dbReference type="GO" id="GO:0000155">
    <property type="term" value="F:phosphorelay sensor kinase activity"/>
    <property type="evidence" value="ECO:0007669"/>
    <property type="project" value="InterPro"/>
</dbReference>
<dbReference type="SMART" id="SM00304">
    <property type="entry name" value="HAMP"/>
    <property type="match status" value="1"/>
</dbReference>
<comment type="subcellular location">
    <subcellularLocation>
        <location evidence="2">Cell membrane</location>
        <topology evidence="2">Multi-pass membrane protein</topology>
    </subcellularLocation>
</comment>
<dbReference type="Gene3D" id="6.10.340.10">
    <property type="match status" value="1"/>
</dbReference>
<evidence type="ECO:0000256" key="12">
    <source>
        <dbReference type="SAM" id="Phobius"/>
    </source>
</evidence>
<dbReference type="PANTHER" id="PTHR34220:SF7">
    <property type="entry name" value="SENSOR HISTIDINE KINASE YPDA"/>
    <property type="match status" value="1"/>
</dbReference>
<dbReference type="PROSITE" id="PS50885">
    <property type="entry name" value="HAMP"/>
    <property type="match status" value="1"/>
</dbReference>
<dbReference type="CDD" id="cd06225">
    <property type="entry name" value="HAMP"/>
    <property type="match status" value="1"/>
</dbReference>